<dbReference type="PIRSF" id="PIRSF004869">
    <property type="entry name" value="PflX_prd"/>
    <property type="match status" value="1"/>
</dbReference>
<feature type="binding site" evidence="6">
    <location>
        <position position="72"/>
    </location>
    <ligand>
        <name>[4Fe-4S] cluster</name>
        <dbReference type="ChEBI" id="CHEBI:49883"/>
        <note>4Fe-4S-S-AdoMet</note>
    </ligand>
</feature>
<keyword evidence="5 6" id="KW-0411">Iron-sulfur</keyword>
<keyword evidence="4 6" id="KW-0408">Iron</keyword>
<dbReference type="KEGG" id="ebm:SG0102_28520"/>
<dbReference type="CDD" id="cd01335">
    <property type="entry name" value="Radical_SAM"/>
    <property type="match status" value="1"/>
</dbReference>
<keyword evidence="2 6" id="KW-0949">S-adenosyl-L-methionine</keyword>
<dbReference type="GO" id="GO:0003824">
    <property type="term" value="F:catalytic activity"/>
    <property type="evidence" value="ECO:0007669"/>
    <property type="project" value="InterPro"/>
</dbReference>
<evidence type="ECO:0000256" key="1">
    <source>
        <dbReference type="ARBA" id="ARBA00022485"/>
    </source>
</evidence>
<evidence type="ECO:0000256" key="6">
    <source>
        <dbReference type="PIRSR" id="PIRSR004869-50"/>
    </source>
</evidence>
<protein>
    <submittedName>
        <fullName evidence="8">AmmeMemoRadiSam system radical SAM enzyme</fullName>
    </submittedName>
</protein>
<evidence type="ECO:0000256" key="2">
    <source>
        <dbReference type="ARBA" id="ARBA00022691"/>
    </source>
</evidence>
<dbReference type="InterPro" id="IPR016431">
    <property type="entry name" value="Pyrv-formate_lyase-activ_prd"/>
</dbReference>
<evidence type="ECO:0000313" key="9">
    <source>
        <dbReference type="Proteomes" id="UP000268059"/>
    </source>
</evidence>
<keyword evidence="3 6" id="KW-0479">Metal-binding</keyword>
<feature type="binding site" evidence="6">
    <location>
        <position position="75"/>
    </location>
    <ligand>
        <name>[4Fe-4S] cluster</name>
        <dbReference type="ChEBI" id="CHEBI:49883"/>
        <note>4Fe-4S-S-AdoMet</note>
    </ligand>
</feature>
<comment type="cofactor">
    <cofactor evidence="6">
        <name>[4Fe-4S] cluster</name>
        <dbReference type="ChEBI" id="CHEBI:49883"/>
    </cofactor>
    <text evidence="6">Binds 1 [4Fe-4S] cluster. The cluster is coordinated with 3 cysteines and an exchangeable S-adenosyl-L-methionine.</text>
</comment>
<evidence type="ECO:0000313" key="8">
    <source>
        <dbReference type="EMBL" id="BBH27918.1"/>
    </source>
</evidence>
<dbReference type="GO" id="GO:0051539">
    <property type="term" value="F:4 iron, 4 sulfur cluster binding"/>
    <property type="evidence" value="ECO:0007669"/>
    <property type="project" value="UniProtKB-KW"/>
</dbReference>
<evidence type="ECO:0000256" key="4">
    <source>
        <dbReference type="ARBA" id="ARBA00023004"/>
    </source>
</evidence>
<evidence type="ECO:0000256" key="5">
    <source>
        <dbReference type="ARBA" id="ARBA00023014"/>
    </source>
</evidence>
<dbReference type="InParanoid" id="A0A3G9JTL6"/>
<dbReference type="Gene3D" id="3.20.20.70">
    <property type="entry name" value="Aldolase class I"/>
    <property type="match status" value="1"/>
</dbReference>
<dbReference type="Proteomes" id="UP000268059">
    <property type="component" value="Chromosome"/>
</dbReference>
<evidence type="ECO:0000256" key="3">
    <source>
        <dbReference type="ARBA" id="ARBA00022723"/>
    </source>
</evidence>
<name>A0A3G9JTL6_9FIRM</name>
<dbReference type="InterPro" id="IPR034457">
    <property type="entry name" value="Organic_radical-activating"/>
</dbReference>
<organism evidence="8 9">
    <name type="scientific">Intestinibaculum porci</name>
    <dbReference type="NCBI Taxonomy" id="2487118"/>
    <lineage>
        <taxon>Bacteria</taxon>
        <taxon>Bacillati</taxon>
        <taxon>Bacillota</taxon>
        <taxon>Erysipelotrichia</taxon>
        <taxon>Erysipelotrichales</taxon>
        <taxon>Erysipelotrichaceae</taxon>
        <taxon>Intestinibaculum</taxon>
    </lineage>
</organism>
<dbReference type="SFLD" id="SFLDS00029">
    <property type="entry name" value="Radical_SAM"/>
    <property type="match status" value="1"/>
</dbReference>
<dbReference type="RefSeq" id="WP_125120594.1">
    <property type="nucleotide sequence ID" value="NZ_AP019309.1"/>
</dbReference>
<feature type="binding site" evidence="6">
    <location>
        <position position="68"/>
    </location>
    <ligand>
        <name>[4Fe-4S] cluster</name>
        <dbReference type="ChEBI" id="CHEBI:49883"/>
        <note>4Fe-4S-S-AdoMet</note>
    </ligand>
</feature>
<dbReference type="PANTHER" id="PTHR30352">
    <property type="entry name" value="PYRUVATE FORMATE-LYASE-ACTIVATING ENZYME"/>
    <property type="match status" value="1"/>
</dbReference>
<dbReference type="AlphaFoldDB" id="A0A3G9JTL6"/>
<dbReference type="NCBIfam" id="TIGR04337">
    <property type="entry name" value="AmmeMemoSam_rS"/>
    <property type="match status" value="1"/>
</dbReference>
<dbReference type="InterPro" id="IPR013785">
    <property type="entry name" value="Aldolase_TIM"/>
</dbReference>
<dbReference type="PANTHER" id="PTHR30352:SF5">
    <property type="entry name" value="PYRUVATE FORMATE-LYASE 1-ACTIVATING ENZYME"/>
    <property type="match status" value="1"/>
</dbReference>
<dbReference type="SUPFAM" id="SSF102114">
    <property type="entry name" value="Radical SAM enzymes"/>
    <property type="match status" value="1"/>
</dbReference>
<dbReference type="SFLD" id="SFLDG01101">
    <property type="entry name" value="Uncharacterised_Radical_SAM_Su"/>
    <property type="match status" value="1"/>
</dbReference>
<keyword evidence="9" id="KW-1185">Reference proteome</keyword>
<gene>
    <name evidence="8" type="ORF">SG0102_28520</name>
</gene>
<dbReference type="InterPro" id="IPR027596">
    <property type="entry name" value="AmmeMemoSam_rS"/>
</dbReference>
<keyword evidence="1" id="KW-0004">4Fe-4S</keyword>
<dbReference type="InterPro" id="IPR058240">
    <property type="entry name" value="rSAM_sf"/>
</dbReference>
<dbReference type="GO" id="GO:0046872">
    <property type="term" value="F:metal ion binding"/>
    <property type="evidence" value="ECO:0007669"/>
    <property type="project" value="UniProtKB-KW"/>
</dbReference>
<reference evidence="8 9" key="1">
    <citation type="submission" date="2018-11" db="EMBL/GenBank/DDBJ databases">
        <title>Novel Erysipelotrichaceae bacterium isolated from small intestine of a swine.</title>
        <authorList>
            <person name="Kim J.S."/>
            <person name="Choe H."/>
            <person name="Lee Y.R."/>
            <person name="Kim K.M."/>
            <person name="Park D.S."/>
        </authorList>
    </citation>
    <scope>NUCLEOTIDE SEQUENCE [LARGE SCALE GENOMIC DNA]</scope>
    <source>
        <strain evidence="8 9">SG0102</strain>
    </source>
</reference>
<dbReference type="Pfam" id="PF04055">
    <property type="entry name" value="Radical_SAM"/>
    <property type="match status" value="1"/>
</dbReference>
<accession>A0A3G9JTL6</accession>
<evidence type="ECO:0000259" key="7">
    <source>
        <dbReference type="PROSITE" id="PS51918"/>
    </source>
</evidence>
<proteinExistence type="predicted"/>
<dbReference type="PROSITE" id="PS51918">
    <property type="entry name" value="RADICAL_SAM"/>
    <property type="match status" value="1"/>
</dbReference>
<dbReference type="InterPro" id="IPR007197">
    <property type="entry name" value="rSAM"/>
</dbReference>
<dbReference type="EMBL" id="AP019309">
    <property type="protein sequence ID" value="BBH27918.1"/>
    <property type="molecule type" value="Genomic_DNA"/>
</dbReference>
<feature type="domain" description="Radical SAM core" evidence="7">
    <location>
        <begin position="53"/>
        <end position="260"/>
    </location>
</feature>
<dbReference type="OrthoDB" id="9778883at2"/>
<sequence>MRCDLCFHHCEIDEGKRGFCLSRGNKNGKIVPLNYGEITSLALDPIEKKPLRRFYPHSLILSVGSYGCNLKCPFCQNYEISYDTGKEVYMHLTPQELVHQALRLKPQGNIGIAFTYNEPFVSFEYMYETFVLAKKQDLKTVIVTNGTIEKPYLEKILPYVDAMNIDLKGFRQEIYETLSGDLETVKQCIEMSYPKTHVEVTTLIVPMLNDSYLDMGKEATYLASLSPDLPLHITRAFGRYKMTTFQATDLAVINRMYGIAKESLHYVYKGNV</sequence>